<keyword evidence="8" id="KW-0864">Zinc transport</keyword>
<reference evidence="15 16" key="1">
    <citation type="journal article" date="2012" name="MBio">
        <title>Insight into the transmission biology and species-specific functional capabilities of tsetse (Diptera: glossinidae) obligate symbiont wigglesworthia.</title>
        <authorList>
            <person name="Rio R.V."/>
            <person name="Symula R.E."/>
            <person name="Wang J."/>
            <person name="Lohs C."/>
            <person name="Wu Y.N."/>
            <person name="Snyder A.K."/>
            <person name="Bjornson R.D."/>
            <person name="Oshima K."/>
            <person name="Biehl B.S."/>
            <person name="Perna N.T."/>
            <person name="Hattori M."/>
            <person name="Aksoy S."/>
        </authorList>
    </citation>
    <scope>NUCLEOTIDE SEQUENCE [LARGE SCALE GENOMIC DNA]</scope>
    <source>
        <strain evidence="15">WGM</strain>
    </source>
</reference>
<keyword evidence="10" id="KW-0406">Ion transport</keyword>
<comment type="similarity">
    <text evidence="3 13">Belongs to the ABC-3 integral membrane protein family.</text>
</comment>
<dbReference type="Pfam" id="PF00950">
    <property type="entry name" value="ABC-3"/>
    <property type="match status" value="1"/>
</dbReference>
<evidence type="ECO:0000256" key="6">
    <source>
        <dbReference type="ARBA" id="ARBA00022692"/>
    </source>
</evidence>
<dbReference type="GO" id="GO:0055085">
    <property type="term" value="P:transmembrane transport"/>
    <property type="evidence" value="ECO:0007669"/>
    <property type="project" value="InterPro"/>
</dbReference>
<evidence type="ECO:0000256" key="2">
    <source>
        <dbReference type="ARBA" id="ARBA00004651"/>
    </source>
</evidence>
<dbReference type="InterPro" id="IPR037294">
    <property type="entry name" value="ABC_BtuC-like"/>
</dbReference>
<evidence type="ECO:0000256" key="14">
    <source>
        <dbReference type="SAM" id="Phobius"/>
    </source>
</evidence>
<feature type="transmembrane region" description="Helical" evidence="14">
    <location>
        <begin position="241"/>
        <end position="257"/>
    </location>
</feature>
<dbReference type="SUPFAM" id="SSF81345">
    <property type="entry name" value="ABC transporter involved in vitamin B12 uptake, BtuC"/>
    <property type="match status" value="1"/>
</dbReference>
<name>H6Q4C1_WIGGL</name>
<feature type="transmembrane region" description="Helical" evidence="14">
    <location>
        <begin position="58"/>
        <end position="77"/>
    </location>
</feature>
<evidence type="ECO:0000256" key="1">
    <source>
        <dbReference type="ARBA" id="ARBA00002313"/>
    </source>
</evidence>
<sequence length="264" mass="29352">MIDLLVLGWISGTLLSLATGFLGSFLIWKKMSYFTDTLSHASLLGIALSIHLKINPMYAVILTMVILTIMLMYIKYIYPYSIDILLNIISYTSLSLGLLISSLSQDSSMNIMHYLFGDFLMISFQDVITIGCGVCIILITILYYWKSFLLISIHSELAHIDGINVFKIQLILMLLIAFTVGLSIKFIGAFTATALFIVPAATARFYAKSPESMVIYAILLSIISITSGFILSVAYDFPSGPSVILCATILFFISIVFKRKNILR</sequence>
<accession>H6Q4C1</accession>
<dbReference type="AlphaFoldDB" id="H6Q4C1"/>
<evidence type="ECO:0000256" key="8">
    <source>
        <dbReference type="ARBA" id="ARBA00022906"/>
    </source>
</evidence>
<dbReference type="RefSeq" id="WP_014353920.1">
    <property type="nucleotide sequence ID" value="NC_016893.1"/>
</dbReference>
<keyword evidence="4 13" id="KW-0813">Transport</keyword>
<feature type="transmembrane region" description="Helical" evidence="14">
    <location>
        <begin position="6"/>
        <end position="28"/>
    </location>
</feature>
<evidence type="ECO:0000256" key="10">
    <source>
        <dbReference type="ARBA" id="ARBA00023065"/>
    </source>
</evidence>
<feature type="transmembrane region" description="Helical" evidence="14">
    <location>
        <begin position="186"/>
        <end position="207"/>
    </location>
</feature>
<dbReference type="Gene3D" id="1.10.3470.10">
    <property type="entry name" value="ABC transporter involved in vitamin B12 uptake, BtuC"/>
    <property type="match status" value="1"/>
</dbReference>
<dbReference type="OrthoDB" id="9783937at2"/>
<evidence type="ECO:0000256" key="12">
    <source>
        <dbReference type="ARBA" id="ARBA00040080"/>
    </source>
</evidence>
<organism evidence="15 16">
    <name type="scientific">Wigglesworthia glossinidia endosymbiont of Glossina morsitans morsitans</name>
    <name type="common">Yale colony</name>
    <dbReference type="NCBI Taxonomy" id="1142511"/>
    <lineage>
        <taxon>Bacteria</taxon>
        <taxon>Pseudomonadati</taxon>
        <taxon>Pseudomonadota</taxon>
        <taxon>Gammaproteobacteria</taxon>
        <taxon>Enterobacterales</taxon>
        <taxon>Erwiniaceae</taxon>
        <taxon>Wigglesworthia</taxon>
    </lineage>
</organism>
<evidence type="ECO:0000256" key="3">
    <source>
        <dbReference type="ARBA" id="ARBA00008034"/>
    </source>
</evidence>
<dbReference type="GO" id="GO:0006829">
    <property type="term" value="P:zinc ion transport"/>
    <property type="evidence" value="ECO:0007669"/>
    <property type="project" value="UniProtKB-KW"/>
</dbReference>
<dbReference type="InterPro" id="IPR001626">
    <property type="entry name" value="ABC_TroCD"/>
</dbReference>
<dbReference type="eggNOG" id="COG1108">
    <property type="taxonomic scope" value="Bacteria"/>
</dbReference>
<evidence type="ECO:0000256" key="11">
    <source>
        <dbReference type="ARBA" id="ARBA00023136"/>
    </source>
</evidence>
<dbReference type="HOGENOM" id="CLU_028808_3_2_6"/>
<feature type="transmembrane region" description="Helical" evidence="14">
    <location>
        <begin position="124"/>
        <end position="145"/>
    </location>
</feature>
<dbReference type="PANTHER" id="PTHR30477">
    <property type="entry name" value="ABC-TRANSPORTER METAL-BINDING PROTEIN"/>
    <property type="match status" value="1"/>
</dbReference>
<keyword evidence="16" id="KW-1185">Reference proteome</keyword>
<evidence type="ECO:0000256" key="9">
    <source>
        <dbReference type="ARBA" id="ARBA00022989"/>
    </source>
</evidence>
<feature type="transmembrane region" description="Helical" evidence="14">
    <location>
        <begin position="214"/>
        <end position="235"/>
    </location>
</feature>
<dbReference type="EMBL" id="CP003315">
    <property type="protein sequence ID" value="AFA40981.1"/>
    <property type="molecule type" value="Genomic_DNA"/>
</dbReference>
<proteinExistence type="inferred from homology"/>
<keyword evidence="9 14" id="KW-1133">Transmembrane helix</keyword>
<dbReference type="CDD" id="cd06550">
    <property type="entry name" value="TM_ABC_iron-siderophores_like"/>
    <property type="match status" value="1"/>
</dbReference>
<comment type="function">
    <text evidence="1">Involved in the high-affinity zinc uptake transport system.</text>
</comment>
<dbReference type="GO" id="GO:0043190">
    <property type="term" value="C:ATP-binding cassette (ABC) transporter complex"/>
    <property type="evidence" value="ECO:0007669"/>
    <property type="project" value="InterPro"/>
</dbReference>
<feature type="transmembrane region" description="Helical" evidence="14">
    <location>
        <begin position="157"/>
        <end position="180"/>
    </location>
</feature>
<keyword evidence="6 13" id="KW-0812">Transmembrane</keyword>
<dbReference type="STRING" id="1142511.WIGMOR_0123"/>
<evidence type="ECO:0000256" key="13">
    <source>
        <dbReference type="RuleBase" id="RU003943"/>
    </source>
</evidence>
<comment type="subcellular location">
    <subcellularLocation>
        <location evidence="2 13">Cell membrane</location>
        <topology evidence="2 13">Multi-pass membrane protein</topology>
    </subcellularLocation>
</comment>
<dbReference type="KEGG" id="wgl:WIGMOR_0123"/>
<evidence type="ECO:0000313" key="16">
    <source>
        <dbReference type="Proteomes" id="UP000009061"/>
    </source>
</evidence>
<keyword evidence="5" id="KW-1003">Cell membrane</keyword>
<evidence type="ECO:0000256" key="7">
    <source>
        <dbReference type="ARBA" id="ARBA00022833"/>
    </source>
</evidence>
<dbReference type="Proteomes" id="UP000009061">
    <property type="component" value="Chromosome"/>
</dbReference>
<protein>
    <recommendedName>
        <fullName evidence="12">High-affinity zinc uptake system membrane protein ZnuB</fullName>
    </recommendedName>
</protein>
<dbReference type="PANTHER" id="PTHR30477:SF23">
    <property type="entry name" value="HIGH-AFFINITY ZINC UPTAKE SYSTEM MEMBRANE PROTEIN ZNUB"/>
    <property type="match status" value="1"/>
</dbReference>
<evidence type="ECO:0000313" key="15">
    <source>
        <dbReference type="EMBL" id="AFA40981.1"/>
    </source>
</evidence>
<dbReference type="GO" id="GO:0010043">
    <property type="term" value="P:response to zinc ion"/>
    <property type="evidence" value="ECO:0007669"/>
    <property type="project" value="TreeGrafter"/>
</dbReference>
<evidence type="ECO:0000256" key="4">
    <source>
        <dbReference type="ARBA" id="ARBA00022448"/>
    </source>
</evidence>
<keyword evidence="7" id="KW-0862">Zinc</keyword>
<gene>
    <name evidence="15" type="primary">znuB</name>
    <name evidence="15" type="synonym">yebI</name>
    <name evidence="15" type="ORF">WIGMOR_0123</name>
</gene>
<evidence type="ECO:0000256" key="5">
    <source>
        <dbReference type="ARBA" id="ARBA00022475"/>
    </source>
</evidence>
<feature type="transmembrane region" description="Helical" evidence="14">
    <location>
        <begin position="84"/>
        <end position="104"/>
    </location>
</feature>
<keyword evidence="11 14" id="KW-0472">Membrane</keyword>